<protein>
    <recommendedName>
        <fullName evidence="3">N-acetyltransferase domain-containing protein</fullName>
    </recommendedName>
</protein>
<evidence type="ECO:0000256" key="1">
    <source>
        <dbReference type="ARBA" id="ARBA00022679"/>
    </source>
</evidence>
<evidence type="ECO:0000313" key="4">
    <source>
        <dbReference type="EMBL" id="KAG0308689.1"/>
    </source>
</evidence>
<evidence type="ECO:0000313" key="5">
    <source>
        <dbReference type="Proteomes" id="UP000738325"/>
    </source>
</evidence>
<dbReference type="InterPro" id="IPR016181">
    <property type="entry name" value="Acyl_CoA_acyltransferase"/>
</dbReference>
<dbReference type="PANTHER" id="PTHR43072">
    <property type="entry name" value="N-ACETYLTRANSFERASE"/>
    <property type="match status" value="1"/>
</dbReference>
<dbReference type="OrthoDB" id="2129362at2759"/>
<name>A0A9P6R3G1_9FUNG</name>
<proteinExistence type="predicted"/>
<dbReference type="Pfam" id="PF13420">
    <property type="entry name" value="Acetyltransf_4"/>
    <property type="match status" value="1"/>
</dbReference>
<dbReference type="Proteomes" id="UP000738325">
    <property type="component" value="Unassembled WGS sequence"/>
</dbReference>
<keyword evidence="1" id="KW-0808">Transferase</keyword>
<reference evidence="4" key="1">
    <citation type="journal article" date="2020" name="Fungal Divers.">
        <title>Resolving the Mortierellaceae phylogeny through synthesis of multi-gene phylogenetics and phylogenomics.</title>
        <authorList>
            <person name="Vandepol N."/>
            <person name="Liber J."/>
            <person name="Desiro A."/>
            <person name="Na H."/>
            <person name="Kennedy M."/>
            <person name="Barry K."/>
            <person name="Grigoriev I.V."/>
            <person name="Miller A.N."/>
            <person name="O'Donnell K."/>
            <person name="Stajich J.E."/>
            <person name="Bonito G."/>
        </authorList>
    </citation>
    <scope>NUCLEOTIDE SEQUENCE</scope>
    <source>
        <strain evidence="4">REB-010B</strain>
    </source>
</reference>
<organism evidence="4 5">
    <name type="scientific">Dissophora globulifera</name>
    <dbReference type="NCBI Taxonomy" id="979702"/>
    <lineage>
        <taxon>Eukaryota</taxon>
        <taxon>Fungi</taxon>
        <taxon>Fungi incertae sedis</taxon>
        <taxon>Mucoromycota</taxon>
        <taxon>Mortierellomycotina</taxon>
        <taxon>Mortierellomycetes</taxon>
        <taxon>Mortierellales</taxon>
        <taxon>Mortierellaceae</taxon>
        <taxon>Dissophora</taxon>
    </lineage>
</organism>
<dbReference type="GO" id="GO:0016747">
    <property type="term" value="F:acyltransferase activity, transferring groups other than amino-acyl groups"/>
    <property type="evidence" value="ECO:0007669"/>
    <property type="project" value="InterPro"/>
</dbReference>
<dbReference type="PROSITE" id="PS51186">
    <property type="entry name" value="GNAT"/>
    <property type="match status" value="1"/>
</dbReference>
<keyword evidence="2" id="KW-0012">Acyltransferase</keyword>
<sequence>MVEITSATPQYSVRPATEADVPQIDTIVNYEIKTSVSNFNYGPRSAEEGLTWFRSTVAGGYPILVATTVVDDQEVVAGYSSLGGFRHKDGYRFTAEYSLYIHHEHRRRGLGRILLKDLLVEAKARDFHAIIGSISEGNEGSLNLAAEFGFRVVGTMRENGRKFDRWIDNTFVELLL</sequence>
<gene>
    <name evidence="4" type="ORF">BGZ99_001082</name>
</gene>
<dbReference type="CDD" id="cd04301">
    <property type="entry name" value="NAT_SF"/>
    <property type="match status" value="1"/>
</dbReference>
<evidence type="ECO:0000256" key="2">
    <source>
        <dbReference type="ARBA" id="ARBA00023315"/>
    </source>
</evidence>
<evidence type="ECO:0000259" key="3">
    <source>
        <dbReference type="PROSITE" id="PS51186"/>
    </source>
</evidence>
<comment type="caution">
    <text evidence="4">The sequence shown here is derived from an EMBL/GenBank/DDBJ whole genome shotgun (WGS) entry which is preliminary data.</text>
</comment>
<keyword evidence="5" id="KW-1185">Reference proteome</keyword>
<dbReference type="EMBL" id="JAAAIP010001256">
    <property type="protein sequence ID" value="KAG0308689.1"/>
    <property type="molecule type" value="Genomic_DNA"/>
</dbReference>
<dbReference type="AlphaFoldDB" id="A0A9P6R3G1"/>
<dbReference type="SUPFAM" id="SSF55729">
    <property type="entry name" value="Acyl-CoA N-acyltransferases (Nat)"/>
    <property type="match status" value="1"/>
</dbReference>
<accession>A0A9P6R3G1</accession>
<feature type="domain" description="N-acetyltransferase" evidence="3">
    <location>
        <begin position="11"/>
        <end position="176"/>
    </location>
</feature>
<dbReference type="PANTHER" id="PTHR43072:SF23">
    <property type="entry name" value="UPF0039 PROTEIN C11D3.02C"/>
    <property type="match status" value="1"/>
</dbReference>
<dbReference type="Gene3D" id="3.40.630.30">
    <property type="match status" value="1"/>
</dbReference>
<dbReference type="InterPro" id="IPR000182">
    <property type="entry name" value="GNAT_dom"/>
</dbReference>